<dbReference type="RefSeq" id="XP_021878619.1">
    <property type="nucleotide sequence ID" value="XM_022029442.1"/>
</dbReference>
<dbReference type="Pfam" id="PF04192">
    <property type="entry name" value="Utp21"/>
    <property type="match status" value="1"/>
</dbReference>
<dbReference type="GO" id="GO:0032040">
    <property type="term" value="C:small-subunit processome"/>
    <property type="evidence" value="ECO:0007669"/>
    <property type="project" value="InterPro"/>
</dbReference>
<dbReference type="InParanoid" id="A0A1Y2GGH4"/>
<sequence>MDFELRCMSLENNLAELRYFLEAIEYPLKMEKCFELAELSLSVFLKVHGDVLVANLEAGLDDKDEDEDGEDLGIESDPDNDDENRIRKRSDKKLKIMVNAIKTGPMSVSLRLGG</sequence>
<keyword evidence="4" id="KW-1185">Reference proteome</keyword>
<comment type="caution">
    <text evidence="3">The sequence shown here is derived from an EMBL/GenBank/DDBJ whole genome shotgun (WGS) entry which is preliminary data.</text>
</comment>
<dbReference type="OrthoDB" id="10250769at2759"/>
<dbReference type="GO" id="GO:0006364">
    <property type="term" value="P:rRNA processing"/>
    <property type="evidence" value="ECO:0007669"/>
    <property type="project" value="InterPro"/>
</dbReference>
<gene>
    <name evidence="3" type="ORF">BCR41DRAFT_410996</name>
</gene>
<dbReference type="AlphaFoldDB" id="A0A1Y2GGH4"/>
<feature type="domain" description="WDR36/Utp21 C-terminal" evidence="2">
    <location>
        <begin position="1"/>
        <end position="58"/>
    </location>
</feature>
<dbReference type="GeneID" id="33571285"/>
<dbReference type="EMBL" id="MCFF01000036">
    <property type="protein sequence ID" value="ORZ08836.1"/>
    <property type="molecule type" value="Genomic_DNA"/>
</dbReference>
<feature type="compositionally biased region" description="Acidic residues" evidence="1">
    <location>
        <begin position="62"/>
        <end position="82"/>
    </location>
</feature>
<dbReference type="InterPro" id="IPR007319">
    <property type="entry name" value="WDR36/Utp21_C"/>
</dbReference>
<dbReference type="STRING" id="64571.A0A1Y2GGH4"/>
<accession>A0A1Y2GGH4</accession>
<evidence type="ECO:0000313" key="3">
    <source>
        <dbReference type="EMBL" id="ORZ08836.1"/>
    </source>
</evidence>
<dbReference type="Proteomes" id="UP000193648">
    <property type="component" value="Unassembled WGS sequence"/>
</dbReference>
<protein>
    <recommendedName>
        <fullName evidence="2">WDR36/Utp21 C-terminal domain-containing protein</fullName>
    </recommendedName>
</protein>
<evidence type="ECO:0000259" key="2">
    <source>
        <dbReference type="Pfam" id="PF04192"/>
    </source>
</evidence>
<organism evidence="3 4">
    <name type="scientific">Lobosporangium transversale</name>
    <dbReference type="NCBI Taxonomy" id="64571"/>
    <lineage>
        <taxon>Eukaryota</taxon>
        <taxon>Fungi</taxon>
        <taxon>Fungi incertae sedis</taxon>
        <taxon>Mucoromycota</taxon>
        <taxon>Mortierellomycotina</taxon>
        <taxon>Mortierellomycetes</taxon>
        <taxon>Mortierellales</taxon>
        <taxon>Mortierellaceae</taxon>
        <taxon>Lobosporangium</taxon>
    </lineage>
</organism>
<proteinExistence type="predicted"/>
<reference evidence="3 4" key="1">
    <citation type="submission" date="2016-07" db="EMBL/GenBank/DDBJ databases">
        <title>Pervasive Adenine N6-methylation of Active Genes in Fungi.</title>
        <authorList>
            <consortium name="DOE Joint Genome Institute"/>
            <person name="Mondo S.J."/>
            <person name="Dannebaum R.O."/>
            <person name="Kuo R.C."/>
            <person name="Labutti K."/>
            <person name="Haridas S."/>
            <person name="Kuo A."/>
            <person name="Salamov A."/>
            <person name="Ahrendt S.R."/>
            <person name="Lipzen A."/>
            <person name="Sullivan W."/>
            <person name="Andreopoulos W.B."/>
            <person name="Clum A."/>
            <person name="Lindquist E."/>
            <person name="Daum C."/>
            <person name="Ramamoorthy G.K."/>
            <person name="Gryganskyi A."/>
            <person name="Culley D."/>
            <person name="Magnuson J.K."/>
            <person name="James T.Y."/>
            <person name="O'Malley M.A."/>
            <person name="Stajich J.E."/>
            <person name="Spatafora J.W."/>
            <person name="Visel A."/>
            <person name="Grigoriev I.V."/>
        </authorList>
    </citation>
    <scope>NUCLEOTIDE SEQUENCE [LARGE SCALE GENOMIC DNA]</scope>
    <source>
        <strain evidence="3 4">NRRL 3116</strain>
    </source>
</reference>
<feature type="region of interest" description="Disordered" evidence="1">
    <location>
        <begin position="60"/>
        <end position="86"/>
    </location>
</feature>
<evidence type="ECO:0000256" key="1">
    <source>
        <dbReference type="SAM" id="MobiDB-lite"/>
    </source>
</evidence>
<feature type="non-terminal residue" evidence="3">
    <location>
        <position position="114"/>
    </location>
</feature>
<name>A0A1Y2GGH4_9FUNG</name>
<evidence type="ECO:0000313" key="4">
    <source>
        <dbReference type="Proteomes" id="UP000193648"/>
    </source>
</evidence>